<accession>A0AAW4VLI8</accession>
<dbReference type="InterPro" id="IPR011249">
    <property type="entry name" value="Metalloenz_LuxS/M16"/>
</dbReference>
<feature type="non-terminal residue" evidence="1">
    <location>
        <position position="1"/>
    </location>
</feature>
<dbReference type="GO" id="GO:0046872">
    <property type="term" value="F:metal ion binding"/>
    <property type="evidence" value="ECO:0007669"/>
    <property type="project" value="InterPro"/>
</dbReference>
<protein>
    <submittedName>
        <fullName evidence="1">Uncharacterized protein</fullName>
    </submittedName>
</protein>
<dbReference type="SUPFAM" id="SSF63411">
    <property type="entry name" value="LuxS/MPP-like metallohydrolase"/>
    <property type="match status" value="1"/>
</dbReference>
<reference evidence="1" key="1">
    <citation type="submission" date="2021-10" db="EMBL/GenBank/DDBJ databases">
        <title>Collection of gut derived symbiotic bacterial strains cultured from healthy donors.</title>
        <authorList>
            <person name="Lin H."/>
            <person name="Littmann E."/>
            <person name="Kohout C."/>
            <person name="Pamer E.G."/>
        </authorList>
    </citation>
    <scope>NUCLEOTIDE SEQUENCE</scope>
    <source>
        <strain evidence="1">DFI.5.2</strain>
    </source>
</reference>
<dbReference type="Gene3D" id="3.30.830.10">
    <property type="entry name" value="Metalloenzyme, LuxS/M16 peptidase-like"/>
    <property type="match status" value="1"/>
</dbReference>
<dbReference type="Proteomes" id="UP001197827">
    <property type="component" value="Unassembled WGS sequence"/>
</dbReference>
<dbReference type="RefSeq" id="WP_404826661.1">
    <property type="nucleotide sequence ID" value="NZ_JAJDKQ010000164.1"/>
</dbReference>
<feature type="non-terminal residue" evidence="1">
    <location>
        <position position="75"/>
    </location>
</feature>
<comment type="caution">
    <text evidence="1">The sequence shown here is derived from an EMBL/GenBank/DDBJ whole genome shotgun (WGS) entry which is preliminary data.</text>
</comment>
<dbReference type="AlphaFoldDB" id="A0AAW4VLI8"/>
<dbReference type="EMBL" id="JAJDKQ010000164">
    <property type="protein sequence ID" value="MCB8563419.1"/>
    <property type="molecule type" value="Genomic_DNA"/>
</dbReference>
<evidence type="ECO:0000313" key="2">
    <source>
        <dbReference type="Proteomes" id="UP001197827"/>
    </source>
</evidence>
<proteinExistence type="predicted"/>
<sequence>RSTDILLTAEVSTEITAENLELLKKRMMGKYLQSLNSLEYIANQFGQNHFGDVSLFDMIHVIESIQLEDIHTVRK</sequence>
<gene>
    <name evidence="1" type="ORF">LJD74_15650</name>
</gene>
<evidence type="ECO:0000313" key="1">
    <source>
        <dbReference type="EMBL" id="MCB8563419.1"/>
    </source>
</evidence>
<name>A0AAW4VLI8_9FIRM</name>
<organism evidence="1 2">
    <name type="scientific">Faecalibacillus intestinalis</name>
    <dbReference type="NCBI Taxonomy" id="1982626"/>
    <lineage>
        <taxon>Bacteria</taxon>
        <taxon>Bacillati</taxon>
        <taxon>Bacillota</taxon>
        <taxon>Erysipelotrichia</taxon>
        <taxon>Erysipelotrichales</taxon>
        <taxon>Coprobacillaceae</taxon>
        <taxon>Faecalibacillus</taxon>
    </lineage>
</organism>